<dbReference type="EMBL" id="KC246811">
    <property type="protein sequence ID" value="AHF24931.1"/>
    <property type="molecule type" value="Genomic_DNA"/>
</dbReference>
<dbReference type="Gene3D" id="3.40.50.1970">
    <property type="match status" value="1"/>
</dbReference>
<comment type="function">
    <text evidence="3 4">Catalyzes the conversion of N5-carboxyaminoimidazole ribonucleotide (N5-CAIR) to 4-carboxy-5-aminoimidazole ribonucleotide (CAIR).</text>
</comment>
<dbReference type="InterPro" id="IPR033747">
    <property type="entry name" value="PurE_ClassI"/>
</dbReference>
<keyword evidence="1 3" id="KW-0658">Purine biosynthesis</keyword>
<sequence length="190" mass="19685">MFGFFGILEKPRRRNSQGRKRFETGGQTVRKVGIVMGSDSDLPVIKKATDVLKSLGIPFEAHVYSAHRTPEEARAFAVLARENGFGVLIAAAGMAAHLAGAVAANTTLPVIGIPCQGPCMDGLDALLSTVQMPSGIPVATVAVNGGANAALLAAQILAVEDKELAEKLDAKRKADAAAVLEKDAGIAGRL</sequence>
<evidence type="ECO:0000313" key="7">
    <source>
        <dbReference type="EMBL" id="AHF24931.1"/>
    </source>
</evidence>
<evidence type="ECO:0000256" key="5">
    <source>
        <dbReference type="PIRSR" id="PIRSR001338-1"/>
    </source>
</evidence>
<dbReference type="SUPFAM" id="SSF52255">
    <property type="entry name" value="N5-CAIR mutase (phosphoribosylaminoimidazole carboxylase, PurE)"/>
    <property type="match status" value="1"/>
</dbReference>
<dbReference type="GO" id="GO:0034023">
    <property type="term" value="F:5-(carboxyamino)imidazole ribonucleotide mutase activity"/>
    <property type="evidence" value="ECO:0007669"/>
    <property type="project" value="UniProtKB-UniRule"/>
</dbReference>
<comment type="pathway">
    <text evidence="3 4">Purine metabolism; IMP biosynthesis via de novo pathway; 5-amino-1-(5-phospho-D-ribosyl)imidazole-4-carboxylate from 5-amino-1-(5-phospho-D-ribosyl)imidazole (N5-CAIR route): step 2/2.</text>
</comment>
<dbReference type="AlphaFoldDB" id="W0FJ89"/>
<feature type="binding site" evidence="3 5">
    <location>
        <position position="38"/>
    </location>
    <ligand>
        <name>substrate</name>
    </ligand>
</feature>
<evidence type="ECO:0000256" key="1">
    <source>
        <dbReference type="ARBA" id="ARBA00022755"/>
    </source>
</evidence>
<keyword evidence="2 3" id="KW-0413">Isomerase</keyword>
<dbReference type="PANTHER" id="PTHR23046:SF2">
    <property type="entry name" value="PHOSPHORIBOSYLAMINOIMIDAZOLE CARBOXYLASE"/>
    <property type="match status" value="1"/>
</dbReference>
<organism evidence="7">
    <name type="scientific">uncultured bacterium Contig9</name>
    <dbReference type="NCBI Taxonomy" id="1393627"/>
    <lineage>
        <taxon>Bacteria</taxon>
        <taxon>environmental samples</taxon>
    </lineage>
</organism>
<dbReference type="GO" id="GO:0006189">
    <property type="term" value="P:'de novo' IMP biosynthetic process"/>
    <property type="evidence" value="ECO:0007669"/>
    <property type="project" value="UniProtKB-UniRule"/>
</dbReference>
<dbReference type="Pfam" id="PF00731">
    <property type="entry name" value="AIRC"/>
    <property type="match status" value="1"/>
</dbReference>
<protein>
    <recommendedName>
        <fullName evidence="3 4">N5-carboxyaminoimidazole ribonucleotide mutase</fullName>
        <shortName evidence="3 4">N5-CAIR mutase</shortName>
        <ecNumber evidence="3 4">5.4.99.18</ecNumber>
    </recommendedName>
    <alternativeName>
        <fullName evidence="3">5-(carboxyamino)imidazole ribonucleotide mutase</fullName>
    </alternativeName>
</protein>
<gene>
    <name evidence="3" type="primary">purE</name>
</gene>
<dbReference type="UniPathway" id="UPA00074">
    <property type="reaction ID" value="UER00943"/>
</dbReference>
<dbReference type="InterPro" id="IPR000031">
    <property type="entry name" value="PurE_dom"/>
</dbReference>
<evidence type="ECO:0000256" key="3">
    <source>
        <dbReference type="HAMAP-Rule" id="MF_01929"/>
    </source>
</evidence>
<proteinExistence type="inferred from homology"/>
<evidence type="ECO:0000259" key="6">
    <source>
        <dbReference type="SMART" id="SM01001"/>
    </source>
</evidence>
<feature type="binding site" evidence="3 5">
    <location>
        <position position="41"/>
    </location>
    <ligand>
        <name>substrate</name>
    </ligand>
</feature>
<dbReference type="EC" id="5.4.99.18" evidence="3 4"/>
<reference evidence="7" key="1">
    <citation type="journal article" date="2013" name="PLoS ONE">
        <title>Metagenomic insights into the carbohydrate-active enzymes carried by the microorganisms adhering to solid digesta in the rumen of cows.</title>
        <authorList>
            <person name="Wang L."/>
            <person name="Hatem A."/>
            <person name="Catalyurek U.V."/>
            <person name="Morrison M."/>
            <person name="Yu Z."/>
        </authorList>
    </citation>
    <scope>NUCLEOTIDE SEQUENCE</scope>
</reference>
<accession>W0FJ89</accession>
<dbReference type="InterPro" id="IPR024694">
    <property type="entry name" value="PurE_prokaryotes"/>
</dbReference>
<feature type="domain" description="PurE" evidence="6">
    <location>
        <begin position="30"/>
        <end position="179"/>
    </location>
</feature>
<name>W0FJ89_9BACT</name>
<dbReference type="HAMAP" id="MF_01929">
    <property type="entry name" value="PurE_classI"/>
    <property type="match status" value="1"/>
</dbReference>
<evidence type="ECO:0000256" key="2">
    <source>
        <dbReference type="ARBA" id="ARBA00023235"/>
    </source>
</evidence>
<comment type="similarity">
    <text evidence="3">Belongs to the AIR carboxylase family. Class I subfamily.</text>
</comment>
<dbReference type="SMART" id="SM01001">
    <property type="entry name" value="AIRC"/>
    <property type="match status" value="1"/>
</dbReference>
<comment type="catalytic activity">
    <reaction evidence="3 4">
        <text>5-carboxyamino-1-(5-phospho-D-ribosyl)imidazole + H(+) = 5-amino-1-(5-phospho-D-ribosyl)imidazole-4-carboxylate</text>
        <dbReference type="Rhea" id="RHEA:13193"/>
        <dbReference type="ChEBI" id="CHEBI:15378"/>
        <dbReference type="ChEBI" id="CHEBI:58730"/>
        <dbReference type="ChEBI" id="CHEBI:77657"/>
        <dbReference type="EC" id="5.4.99.18"/>
    </reaction>
</comment>
<dbReference type="PIRSF" id="PIRSF001338">
    <property type="entry name" value="AIR_carboxylase"/>
    <property type="match status" value="1"/>
</dbReference>
<feature type="binding site" evidence="3 5">
    <location>
        <position position="68"/>
    </location>
    <ligand>
        <name>substrate</name>
    </ligand>
</feature>
<dbReference type="NCBIfam" id="TIGR01162">
    <property type="entry name" value="purE"/>
    <property type="match status" value="1"/>
</dbReference>
<evidence type="ECO:0000256" key="4">
    <source>
        <dbReference type="PIRNR" id="PIRNR001338"/>
    </source>
</evidence>
<dbReference type="PANTHER" id="PTHR23046">
    <property type="entry name" value="PHOSPHORIBOSYLAMINOIMIDAZOLE CARBOXYLASE CATALYTIC SUBUNIT"/>
    <property type="match status" value="1"/>
</dbReference>